<comment type="caution">
    <text evidence="1">The sequence shown here is derived from an EMBL/GenBank/DDBJ whole genome shotgun (WGS) entry which is preliminary data.</text>
</comment>
<sequence length="202" mass="21382">MQTASTPAPLRYTAFVGPRRLAQGPLAEVALAVAATDATQATVLVFSDATGRQTDLDLRGGAADVAARYAEAPVEPTAAPADGAEAVLGDVPRGRGRPKLGVVAREITLLPRHWDWLATQPGGASVALRKLVEDARKRQVPLDEQRQRRDAAYHFMSVMAGDLPGFEEATRALYAGDAESLRAHASAWPADIRDHALTLAGA</sequence>
<protein>
    <recommendedName>
        <fullName evidence="3">DUF2239 domain-containing protein</fullName>
    </recommendedName>
</protein>
<dbReference type="InterPro" id="IPR018715">
    <property type="entry name" value="DUF2239"/>
</dbReference>
<evidence type="ECO:0008006" key="3">
    <source>
        <dbReference type="Google" id="ProtNLM"/>
    </source>
</evidence>
<organism evidence="1 2">
    <name type="scientific">Bordetella genomosp. 1</name>
    <dbReference type="NCBI Taxonomy" id="1395607"/>
    <lineage>
        <taxon>Bacteria</taxon>
        <taxon>Pseudomonadati</taxon>
        <taxon>Pseudomonadota</taxon>
        <taxon>Betaproteobacteria</taxon>
        <taxon>Burkholderiales</taxon>
        <taxon>Alcaligenaceae</taxon>
        <taxon>Bordetella</taxon>
    </lineage>
</organism>
<gene>
    <name evidence="1" type="ORF">CEG14_13390</name>
</gene>
<evidence type="ECO:0000313" key="1">
    <source>
        <dbReference type="EMBL" id="OZI36026.1"/>
    </source>
</evidence>
<dbReference type="EMBL" id="NEVL01000003">
    <property type="protein sequence ID" value="OZI36026.1"/>
    <property type="molecule type" value="Genomic_DNA"/>
</dbReference>
<name>A0A261SF80_9BORD</name>
<dbReference type="RefSeq" id="WP_094826834.1">
    <property type="nucleotide sequence ID" value="NZ_NEVL01000003.1"/>
</dbReference>
<evidence type="ECO:0000313" key="2">
    <source>
        <dbReference type="Proteomes" id="UP000217005"/>
    </source>
</evidence>
<dbReference type="Pfam" id="PF09998">
    <property type="entry name" value="DUF2239"/>
    <property type="match status" value="1"/>
</dbReference>
<reference evidence="1 2" key="1">
    <citation type="submission" date="2017-05" db="EMBL/GenBank/DDBJ databases">
        <title>Complete and WGS of Bordetella genogroups.</title>
        <authorList>
            <person name="Spilker T."/>
            <person name="LiPuma J."/>
        </authorList>
    </citation>
    <scope>NUCLEOTIDE SEQUENCE [LARGE SCALE GENOMIC DNA]</scope>
    <source>
        <strain evidence="1 2">AU17610</strain>
    </source>
</reference>
<proteinExistence type="predicted"/>
<dbReference type="Proteomes" id="UP000217005">
    <property type="component" value="Unassembled WGS sequence"/>
</dbReference>
<dbReference type="AlphaFoldDB" id="A0A261SF80"/>
<accession>A0A261SF80</accession>
<dbReference type="OrthoDB" id="282960at2"/>